<protein>
    <submittedName>
        <fullName evidence="1">Uncharacterized protein</fullName>
    </submittedName>
</protein>
<dbReference type="EMBL" id="JACEIK010001895">
    <property type="protein sequence ID" value="MCD7472955.1"/>
    <property type="molecule type" value="Genomic_DNA"/>
</dbReference>
<gene>
    <name evidence="1" type="ORF">HAX54_014393</name>
</gene>
<evidence type="ECO:0000313" key="2">
    <source>
        <dbReference type="Proteomes" id="UP000823775"/>
    </source>
</evidence>
<accession>A0ABS8TN46</accession>
<reference evidence="1 2" key="1">
    <citation type="journal article" date="2021" name="BMC Genomics">
        <title>Datura genome reveals duplications of psychoactive alkaloid biosynthetic genes and high mutation rate following tissue culture.</title>
        <authorList>
            <person name="Rajewski A."/>
            <person name="Carter-House D."/>
            <person name="Stajich J."/>
            <person name="Litt A."/>
        </authorList>
    </citation>
    <scope>NUCLEOTIDE SEQUENCE [LARGE SCALE GENOMIC DNA]</scope>
    <source>
        <strain evidence="1">AR-01</strain>
    </source>
</reference>
<evidence type="ECO:0000313" key="1">
    <source>
        <dbReference type="EMBL" id="MCD7472955.1"/>
    </source>
</evidence>
<comment type="caution">
    <text evidence="1">The sequence shown here is derived from an EMBL/GenBank/DDBJ whole genome shotgun (WGS) entry which is preliminary data.</text>
</comment>
<proteinExistence type="predicted"/>
<name>A0ABS8TN46_DATST</name>
<dbReference type="Proteomes" id="UP000823775">
    <property type="component" value="Unassembled WGS sequence"/>
</dbReference>
<sequence length="153" mass="16338">MGNKYTGAKTIWPDTWKVQKEELTVNPKSADDNLVKKIEEPLAARELVPGSGLHIPDNSFLLRKCHVKDFQTKGEEVHNPAGKNLALTANANTGLPATKSGTSQGHTKFHTRKLCTEGLSSNLGTGGSGTARIGQGTGTPELQSSILALQEIH</sequence>
<organism evidence="1 2">
    <name type="scientific">Datura stramonium</name>
    <name type="common">Jimsonweed</name>
    <name type="synonym">Common thornapple</name>
    <dbReference type="NCBI Taxonomy" id="4076"/>
    <lineage>
        <taxon>Eukaryota</taxon>
        <taxon>Viridiplantae</taxon>
        <taxon>Streptophyta</taxon>
        <taxon>Embryophyta</taxon>
        <taxon>Tracheophyta</taxon>
        <taxon>Spermatophyta</taxon>
        <taxon>Magnoliopsida</taxon>
        <taxon>eudicotyledons</taxon>
        <taxon>Gunneridae</taxon>
        <taxon>Pentapetalae</taxon>
        <taxon>asterids</taxon>
        <taxon>lamiids</taxon>
        <taxon>Solanales</taxon>
        <taxon>Solanaceae</taxon>
        <taxon>Solanoideae</taxon>
        <taxon>Datureae</taxon>
        <taxon>Datura</taxon>
    </lineage>
</organism>
<keyword evidence="2" id="KW-1185">Reference proteome</keyword>